<keyword evidence="1" id="KW-0732">Signal</keyword>
<evidence type="ECO:0008006" key="4">
    <source>
        <dbReference type="Google" id="ProtNLM"/>
    </source>
</evidence>
<evidence type="ECO:0000256" key="1">
    <source>
        <dbReference type="SAM" id="SignalP"/>
    </source>
</evidence>
<dbReference type="RefSeq" id="WP_338446387.1">
    <property type="nucleotide sequence ID" value="NZ_CP144918.1"/>
</dbReference>
<feature type="signal peptide" evidence="1">
    <location>
        <begin position="1"/>
        <end position="18"/>
    </location>
</feature>
<feature type="chain" id="PRO_5047078470" description="OmpA-like domain-containing protein" evidence="1">
    <location>
        <begin position="19"/>
        <end position="256"/>
    </location>
</feature>
<gene>
    <name evidence="2" type="ORF">V5F89_00905</name>
</gene>
<evidence type="ECO:0000313" key="3">
    <source>
        <dbReference type="Proteomes" id="UP001335183"/>
    </source>
</evidence>
<evidence type="ECO:0000313" key="2">
    <source>
        <dbReference type="EMBL" id="WWA47497.1"/>
    </source>
</evidence>
<dbReference type="Proteomes" id="UP001335183">
    <property type="component" value="Chromosome"/>
</dbReference>
<dbReference type="EMBL" id="CP144918">
    <property type="protein sequence ID" value="WWA47497.1"/>
    <property type="molecule type" value="Genomic_DNA"/>
</dbReference>
<accession>A0ABZ2D3A9</accession>
<protein>
    <recommendedName>
        <fullName evidence="4">OmpA-like domain-containing protein</fullName>
    </recommendedName>
</protein>
<organism evidence="2 3">
    <name type="scientific">Pelagerythrobacter marensis</name>
    <dbReference type="NCBI Taxonomy" id="543877"/>
    <lineage>
        <taxon>Bacteria</taxon>
        <taxon>Pseudomonadati</taxon>
        <taxon>Pseudomonadota</taxon>
        <taxon>Alphaproteobacteria</taxon>
        <taxon>Sphingomonadales</taxon>
        <taxon>Erythrobacteraceae</taxon>
        <taxon>Pelagerythrobacter</taxon>
    </lineage>
</organism>
<keyword evidence="3" id="KW-1185">Reference proteome</keyword>
<proteinExistence type="predicted"/>
<name>A0ABZ2D3A9_9SPHN</name>
<reference evidence="2 3" key="1">
    <citation type="submission" date="2024-02" db="EMBL/GenBank/DDBJ databases">
        <title>The whole genome sequence of five bacterial samples isolated from Abu Dhabi Sabkha-shore region.</title>
        <authorList>
            <person name="Sudalaimuthuasari N."/>
            <person name="Sarfraz B."/>
            <person name="Tuyisabe J.D."/>
            <person name="Mugisha Ntwali L.D.M."/>
            <person name="Ali A.I.A.A."/>
            <person name="Almansoori S.Z.A."/>
            <person name="Alajami H.S.A."/>
            <person name="Almeqbaali A.A.S."/>
            <person name="Kundu B."/>
            <person name="Saeed E.E."/>
            <person name="Sukumarinath V."/>
            <person name="Mishra A.K."/>
            <person name="Hazzouri K.M."/>
            <person name="Almaskari R."/>
            <person name="Sharma A.K."/>
            <person name="Amiri K.M.A."/>
        </authorList>
    </citation>
    <scope>NUCLEOTIDE SEQUENCE [LARGE SCALE GENOMIC DNA]</scope>
    <source>
        <strain evidence="3">kcgeb_sd</strain>
    </source>
</reference>
<sequence length="256" mass="28222">MRALSALLALVAPASLLAHETGDLVEFVSCPVYRDTDAGRKSGCWLAYDGASGTRWDVSQSPYKPDYNFAVLVEGRVSAEAGTLCGAAVLDPVRTSRLSIRCPAHMLPAEGFPGRKYSLPERNIAPLAVQRDAPPGPYKARKFYTFFEFDRDFLVYQYDDYLLDKAVTWIKAAQPKKLIVTGFAATEPVIISGRPLAERPETAESRARRVSLALSRLLPGIEIETRWQTGSLPVDAIDADGLPMQSQRRTEIEAVF</sequence>